<protein>
    <submittedName>
        <fullName evidence="2">Uncharacterized protein</fullName>
    </submittedName>
</protein>
<dbReference type="STRING" id="1314674.A0A0D7ASE8"/>
<dbReference type="AlphaFoldDB" id="A0A0D7ASE8"/>
<accession>A0A0D7ASE8</accession>
<evidence type="ECO:0000313" key="2">
    <source>
        <dbReference type="EMBL" id="KIY61157.1"/>
    </source>
</evidence>
<feature type="non-terminal residue" evidence="2">
    <location>
        <position position="1"/>
    </location>
</feature>
<feature type="region of interest" description="Disordered" evidence="1">
    <location>
        <begin position="1"/>
        <end position="26"/>
    </location>
</feature>
<evidence type="ECO:0000313" key="3">
    <source>
        <dbReference type="Proteomes" id="UP000054007"/>
    </source>
</evidence>
<reference evidence="2 3" key="1">
    <citation type="journal article" date="2015" name="Fungal Genet. Biol.">
        <title>Evolution of novel wood decay mechanisms in Agaricales revealed by the genome sequences of Fistulina hepatica and Cylindrobasidium torrendii.</title>
        <authorList>
            <person name="Floudas D."/>
            <person name="Held B.W."/>
            <person name="Riley R."/>
            <person name="Nagy L.G."/>
            <person name="Koehler G."/>
            <person name="Ransdell A.S."/>
            <person name="Younus H."/>
            <person name="Chow J."/>
            <person name="Chiniquy J."/>
            <person name="Lipzen A."/>
            <person name="Tritt A."/>
            <person name="Sun H."/>
            <person name="Haridas S."/>
            <person name="LaButti K."/>
            <person name="Ohm R.A."/>
            <person name="Kues U."/>
            <person name="Blanchette R.A."/>
            <person name="Grigoriev I.V."/>
            <person name="Minto R.E."/>
            <person name="Hibbett D.S."/>
        </authorList>
    </citation>
    <scope>NUCLEOTIDE SEQUENCE [LARGE SCALE GENOMIC DNA]</scope>
    <source>
        <strain evidence="2 3">FP15055 ss-10</strain>
    </source>
</reference>
<organism evidence="2 3">
    <name type="scientific">Cylindrobasidium torrendii FP15055 ss-10</name>
    <dbReference type="NCBI Taxonomy" id="1314674"/>
    <lineage>
        <taxon>Eukaryota</taxon>
        <taxon>Fungi</taxon>
        <taxon>Dikarya</taxon>
        <taxon>Basidiomycota</taxon>
        <taxon>Agaricomycotina</taxon>
        <taxon>Agaricomycetes</taxon>
        <taxon>Agaricomycetidae</taxon>
        <taxon>Agaricales</taxon>
        <taxon>Marasmiineae</taxon>
        <taxon>Physalacriaceae</taxon>
        <taxon>Cylindrobasidium</taxon>
    </lineage>
</organism>
<dbReference type="Proteomes" id="UP000054007">
    <property type="component" value="Unassembled WGS sequence"/>
</dbReference>
<dbReference type="EMBL" id="KN881031">
    <property type="protein sequence ID" value="KIY61157.1"/>
    <property type="molecule type" value="Genomic_DNA"/>
</dbReference>
<gene>
    <name evidence="2" type="ORF">CYLTODRAFT_324315</name>
</gene>
<proteinExistence type="predicted"/>
<dbReference type="OrthoDB" id="3262920at2759"/>
<name>A0A0D7ASE8_9AGAR</name>
<evidence type="ECO:0000256" key="1">
    <source>
        <dbReference type="SAM" id="MobiDB-lite"/>
    </source>
</evidence>
<feature type="non-terminal residue" evidence="2">
    <location>
        <position position="68"/>
    </location>
</feature>
<sequence length="68" mass="7962">HVRAAFTNAQKLAEAAQTTKSKVPLQERIPPQYRAFIDVFNKKQSERLPEHRPWDHVNDLKPDFEPPK</sequence>
<keyword evidence="3" id="KW-1185">Reference proteome</keyword>